<feature type="compositionally biased region" description="Low complexity" evidence="1">
    <location>
        <begin position="70"/>
        <end position="81"/>
    </location>
</feature>
<dbReference type="AlphaFoldDB" id="A0A2T0VAN5"/>
<comment type="caution">
    <text evidence="5">The sequence shown here is derived from an EMBL/GenBank/DDBJ whole genome shotgun (WGS) entry which is preliminary data.</text>
</comment>
<feature type="compositionally biased region" description="Low complexity" evidence="1">
    <location>
        <begin position="38"/>
        <end position="56"/>
    </location>
</feature>
<evidence type="ECO:0000259" key="4">
    <source>
        <dbReference type="Pfam" id="PF14257"/>
    </source>
</evidence>
<feature type="chain" id="PRO_5038698312" evidence="3">
    <location>
        <begin position="32"/>
        <end position="315"/>
    </location>
</feature>
<evidence type="ECO:0000256" key="2">
    <source>
        <dbReference type="SAM" id="Phobius"/>
    </source>
</evidence>
<feature type="signal peptide" evidence="3">
    <location>
        <begin position="1"/>
        <end position="31"/>
    </location>
</feature>
<gene>
    <name evidence="5" type="ORF">B0I08_107152</name>
</gene>
<keyword evidence="2" id="KW-0472">Membrane</keyword>
<keyword evidence="2" id="KW-0812">Transmembrane</keyword>
<sequence length="315" mass="32324">MSYFPRRSSRRFPLRTAAAFAAVLAGALALAGCTAGADSSDSSGSFSSDSSLATGTMEGPIASESAPELAAPGAGSSTDAAGAAVPGVAAAATSREVISTGWATITADDPISAAEDAVRIVEGAGGRVDARSEQAPVDDTRGQVSLTLRIPAATFTDTLEQLKDLGRDISVETSATDVTTQTQDLDARIAVLTTSVDRLLGLLASAATTSELIEVETALASRQGELDSLQTQRRSLSEQVMMATLTLTLVAEAETPSPAPDTFWDSLVAGLAAFSAFFTAAFLALGYAVPWLVLAGVVLLILLLVARRRRKGATE</sequence>
<feature type="domain" description="DUF4349" evidence="4">
    <location>
        <begin position="95"/>
        <end position="302"/>
    </location>
</feature>
<evidence type="ECO:0000313" key="6">
    <source>
        <dbReference type="Proteomes" id="UP000237983"/>
    </source>
</evidence>
<protein>
    <submittedName>
        <fullName evidence="5">Uncharacterized protein DUF4349</fullName>
    </submittedName>
</protein>
<proteinExistence type="predicted"/>
<dbReference type="PROSITE" id="PS51318">
    <property type="entry name" value="TAT"/>
    <property type="match status" value="1"/>
</dbReference>
<dbReference type="InterPro" id="IPR025645">
    <property type="entry name" value="DUF4349"/>
</dbReference>
<keyword evidence="6" id="KW-1185">Reference proteome</keyword>
<dbReference type="PROSITE" id="PS51257">
    <property type="entry name" value="PROKAR_LIPOPROTEIN"/>
    <property type="match status" value="1"/>
</dbReference>
<dbReference type="Pfam" id="PF14257">
    <property type="entry name" value="DUF4349"/>
    <property type="match status" value="1"/>
</dbReference>
<keyword evidence="2" id="KW-1133">Transmembrane helix</keyword>
<keyword evidence="3" id="KW-0732">Signal</keyword>
<dbReference type="Proteomes" id="UP000237983">
    <property type="component" value="Unassembled WGS sequence"/>
</dbReference>
<dbReference type="OrthoDB" id="186919at2"/>
<dbReference type="InterPro" id="IPR006311">
    <property type="entry name" value="TAT_signal"/>
</dbReference>
<evidence type="ECO:0000256" key="1">
    <source>
        <dbReference type="SAM" id="MobiDB-lite"/>
    </source>
</evidence>
<dbReference type="RefSeq" id="WP_106213803.1">
    <property type="nucleotide sequence ID" value="NZ_PVTL01000007.1"/>
</dbReference>
<accession>A0A2T0VAN5</accession>
<organism evidence="5 6">
    <name type="scientific">Glaciihabitans tibetensis</name>
    <dbReference type="NCBI Taxonomy" id="1266600"/>
    <lineage>
        <taxon>Bacteria</taxon>
        <taxon>Bacillati</taxon>
        <taxon>Actinomycetota</taxon>
        <taxon>Actinomycetes</taxon>
        <taxon>Micrococcales</taxon>
        <taxon>Microbacteriaceae</taxon>
        <taxon>Glaciihabitans</taxon>
    </lineage>
</organism>
<dbReference type="EMBL" id="PVTL01000007">
    <property type="protein sequence ID" value="PRY67256.1"/>
    <property type="molecule type" value="Genomic_DNA"/>
</dbReference>
<reference evidence="5 6" key="1">
    <citation type="submission" date="2018-03" db="EMBL/GenBank/DDBJ databases">
        <title>Genomic Encyclopedia of Type Strains, Phase III (KMG-III): the genomes of soil and plant-associated and newly described type strains.</title>
        <authorList>
            <person name="Whitman W."/>
        </authorList>
    </citation>
    <scope>NUCLEOTIDE SEQUENCE [LARGE SCALE GENOMIC DNA]</scope>
    <source>
        <strain evidence="5 6">CGMCC 1.12484</strain>
    </source>
</reference>
<feature type="transmembrane region" description="Helical" evidence="2">
    <location>
        <begin position="276"/>
        <end position="305"/>
    </location>
</feature>
<evidence type="ECO:0000256" key="3">
    <source>
        <dbReference type="SAM" id="SignalP"/>
    </source>
</evidence>
<evidence type="ECO:0000313" key="5">
    <source>
        <dbReference type="EMBL" id="PRY67256.1"/>
    </source>
</evidence>
<feature type="region of interest" description="Disordered" evidence="1">
    <location>
        <begin position="38"/>
        <end position="81"/>
    </location>
</feature>
<name>A0A2T0VAN5_9MICO</name>